<protein>
    <submittedName>
        <fullName evidence="1">Uncharacterized protein</fullName>
    </submittedName>
</protein>
<proteinExistence type="predicted"/>
<dbReference type="EMBL" id="QMFY01000003">
    <property type="protein sequence ID" value="RAW01648.1"/>
    <property type="molecule type" value="Genomic_DNA"/>
</dbReference>
<evidence type="ECO:0000313" key="1">
    <source>
        <dbReference type="EMBL" id="RAW01648.1"/>
    </source>
</evidence>
<dbReference type="Proteomes" id="UP000251889">
    <property type="component" value="Unassembled WGS sequence"/>
</dbReference>
<comment type="caution">
    <text evidence="1">The sequence shown here is derived from an EMBL/GenBank/DDBJ whole genome shotgun (WGS) entry which is preliminary data.</text>
</comment>
<dbReference type="RefSeq" id="WP_112746388.1">
    <property type="nucleotide sequence ID" value="NZ_QMFY01000003.1"/>
</dbReference>
<dbReference type="OrthoDB" id="1098580at2"/>
<evidence type="ECO:0000313" key="2">
    <source>
        <dbReference type="Proteomes" id="UP000251889"/>
    </source>
</evidence>
<keyword evidence="2" id="KW-1185">Reference proteome</keyword>
<reference evidence="1 2" key="1">
    <citation type="submission" date="2018-06" db="EMBL/GenBank/DDBJ databases">
        <title>Chryseolinea flavus sp. nov., a member of the phylum Bacteroidetes isolated from soil.</title>
        <authorList>
            <person name="Li Y."/>
            <person name="Wang J."/>
        </authorList>
    </citation>
    <scope>NUCLEOTIDE SEQUENCE [LARGE SCALE GENOMIC DNA]</scope>
    <source>
        <strain evidence="1 2">SDU1-6</strain>
    </source>
</reference>
<accession>A0A364Y6C1</accession>
<dbReference type="AlphaFoldDB" id="A0A364Y6C1"/>
<organism evidence="1 2">
    <name type="scientific">Pseudochryseolinea flava</name>
    <dbReference type="NCBI Taxonomy" id="2059302"/>
    <lineage>
        <taxon>Bacteria</taxon>
        <taxon>Pseudomonadati</taxon>
        <taxon>Bacteroidota</taxon>
        <taxon>Cytophagia</taxon>
        <taxon>Cytophagales</taxon>
        <taxon>Fulvivirgaceae</taxon>
        <taxon>Pseudochryseolinea</taxon>
    </lineage>
</organism>
<sequence length="216" mass="24614">MFPRTLLTLVFVIVVAYVHAQQIQANDKPHNGLLSNVPAKRQNVLTRLVERSTPFVVLQYQQQGRYLLVDITPGLKYQLSEKLSLGLGWNRRVAFNEYYRAFSNMPRTFGPRSFLAYDMGWGLSPRIECEMMNAPVPPIVQKIRSEFHDRQWVPGVFIGVEKGCKLSKHVRGNLLVMVRTFNPQGKGPYNDVINIRLGVDVVSNTTRRSASSLPKQ</sequence>
<gene>
    <name evidence="1" type="ORF">DQQ10_08315</name>
</gene>
<name>A0A364Y6C1_9BACT</name>